<evidence type="ECO:0000256" key="1">
    <source>
        <dbReference type="SAM" id="MobiDB-lite"/>
    </source>
</evidence>
<proteinExistence type="predicted"/>
<gene>
    <name evidence="2" type="ORF">GM1_030_00360</name>
</gene>
<protein>
    <submittedName>
        <fullName evidence="2">Uncharacterized protein</fullName>
    </submittedName>
</protein>
<sequence length="381" mass="39982">MNDAHGALAWLAGFTVPSAPTGAVLAVTFADSGVWMGRVTGARDVLAELREPRIVPSVLDMRIAGELLENGKVPEASDADVFDELVDLASRARQSIGDRDSALAMGRGTLKFVSVTRLEMVEATVPEVNRLHGMLIELAGPAPVDAILLGPGTDQWPGLWEAFTERGFSALLPGDPFPTTFGGDEQPTGLLDRVDDAPSNLAWTDTTESGPLSFTAAGIDPADYEIDANGDVQFDGPVSDDAFEESDEARAAREQQAKRRFRWTAAASVVLLLGLGGAGAAVAMNLHEHAGPNMASVNDSGSTATTTDAPSSTSAPEHIPNSADPAELAAARSTMLRYTTPPPPPPPKKTKKPSTGRNPSPGPHRRTVPNPIPGLPPIVVR</sequence>
<dbReference type="STRING" id="410332.SAMN04488550_4105"/>
<dbReference type="OrthoDB" id="4578010at2"/>
<dbReference type="Proteomes" id="UP000035009">
    <property type="component" value="Unassembled WGS sequence"/>
</dbReference>
<reference evidence="2 3" key="1">
    <citation type="submission" date="2013-02" db="EMBL/GenBank/DDBJ databases">
        <title>Whole genome shotgun sequence of Gordonia malaquae NBRC 108250.</title>
        <authorList>
            <person name="Yoshida I."/>
            <person name="Hosoyama A."/>
            <person name="Tsuchikane K."/>
            <person name="Ando Y."/>
            <person name="Baba S."/>
            <person name="Ohji S."/>
            <person name="Hamada M."/>
            <person name="Tamura T."/>
            <person name="Yamazoe A."/>
            <person name="Yamazaki S."/>
            <person name="Fujita N."/>
        </authorList>
    </citation>
    <scope>NUCLEOTIDE SEQUENCE [LARGE SCALE GENOMIC DNA]</scope>
    <source>
        <strain evidence="2 3">NBRC 108250</strain>
    </source>
</reference>
<feature type="region of interest" description="Disordered" evidence="1">
    <location>
        <begin position="293"/>
        <end position="381"/>
    </location>
</feature>
<organism evidence="2 3">
    <name type="scientific">Gordonia malaquae NBRC 108250</name>
    <dbReference type="NCBI Taxonomy" id="1223542"/>
    <lineage>
        <taxon>Bacteria</taxon>
        <taxon>Bacillati</taxon>
        <taxon>Actinomycetota</taxon>
        <taxon>Actinomycetes</taxon>
        <taxon>Mycobacteriales</taxon>
        <taxon>Gordoniaceae</taxon>
        <taxon>Gordonia</taxon>
    </lineage>
</organism>
<dbReference type="RefSeq" id="WP_008380793.1">
    <property type="nucleotide sequence ID" value="NZ_BAOP01000030.1"/>
</dbReference>
<keyword evidence="3" id="KW-1185">Reference proteome</keyword>
<feature type="compositionally biased region" description="Pro residues" evidence="1">
    <location>
        <begin position="370"/>
        <end position="381"/>
    </location>
</feature>
<dbReference type="AlphaFoldDB" id="M3VC12"/>
<feature type="compositionally biased region" description="Low complexity" evidence="1">
    <location>
        <begin position="299"/>
        <end position="316"/>
    </location>
</feature>
<evidence type="ECO:0000313" key="3">
    <source>
        <dbReference type="Proteomes" id="UP000035009"/>
    </source>
</evidence>
<comment type="caution">
    <text evidence="2">The sequence shown here is derived from an EMBL/GenBank/DDBJ whole genome shotgun (WGS) entry which is preliminary data.</text>
</comment>
<name>M3VC12_GORML</name>
<dbReference type="eggNOG" id="ENOG5033RFN">
    <property type="taxonomic scope" value="Bacteria"/>
</dbReference>
<dbReference type="EMBL" id="BAOP01000030">
    <property type="protein sequence ID" value="GAC81208.1"/>
    <property type="molecule type" value="Genomic_DNA"/>
</dbReference>
<evidence type="ECO:0000313" key="2">
    <source>
        <dbReference type="EMBL" id="GAC81208.1"/>
    </source>
</evidence>
<accession>M3VC12</accession>